<evidence type="ECO:0000259" key="3">
    <source>
        <dbReference type="PROSITE" id="PS51352"/>
    </source>
</evidence>
<dbReference type="PANTHER" id="PTHR42852:SF13">
    <property type="entry name" value="PROTEIN DIPZ"/>
    <property type="match status" value="1"/>
</dbReference>
<feature type="chain" id="PRO_5047045615" evidence="2">
    <location>
        <begin position="24"/>
        <end position="191"/>
    </location>
</feature>
<dbReference type="Gene3D" id="3.40.30.10">
    <property type="entry name" value="Glutaredoxin"/>
    <property type="match status" value="1"/>
</dbReference>
<protein>
    <submittedName>
        <fullName evidence="4">TlpA disulfide reductase family protein</fullName>
    </submittedName>
</protein>
<name>A0ABP7K0J2_9RHOB</name>
<dbReference type="InterPro" id="IPR013766">
    <property type="entry name" value="Thioredoxin_domain"/>
</dbReference>
<dbReference type="CDD" id="cd02966">
    <property type="entry name" value="TlpA_like_family"/>
    <property type="match status" value="1"/>
</dbReference>
<evidence type="ECO:0000256" key="2">
    <source>
        <dbReference type="SAM" id="SignalP"/>
    </source>
</evidence>
<dbReference type="EMBL" id="BAABDF010000005">
    <property type="protein sequence ID" value="GAA3861734.1"/>
    <property type="molecule type" value="Genomic_DNA"/>
</dbReference>
<accession>A0ABP7K0J2</accession>
<gene>
    <name evidence="4" type="ORF">GCM10022404_10490</name>
</gene>
<dbReference type="Pfam" id="PF00578">
    <property type="entry name" value="AhpC-TSA"/>
    <property type="match status" value="1"/>
</dbReference>
<dbReference type="RefSeq" id="WP_344844505.1">
    <property type="nucleotide sequence ID" value="NZ_BAABDF010000005.1"/>
</dbReference>
<dbReference type="InterPro" id="IPR050553">
    <property type="entry name" value="Thioredoxin_ResA/DsbE_sf"/>
</dbReference>
<evidence type="ECO:0000313" key="5">
    <source>
        <dbReference type="Proteomes" id="UP001399917"/>
    </source>
</evidence>
<evidence type="ECO:0000256" key="1">
    <source>
        <dbReference type="ARBA" id="ARBA00023284"/>
    </source>
</evidence>
<dbReference type="SUPFAM" id="SSF52833">
    <property type="entry name" value="Thioredoxin-like"/>
    <property type="match status" value="1"/>
</dbReference>
<evidence type="ECO:0000313" key="4">
    <source>
        <dbReference type="EMBL" id="GAA3861734.1"/>
    </source>
</evidence>
<dbReference type="InterPro" id="IPR000866">
    <property type="entry name" value="AhpC/TSA"/>
</dbReference>
<feature type="signal peptide" evidence="2">
    <location>
        <begin position="1"/>
        <end position="23"/>
    </location>
</feature>
<sequence length="191" mass="20701">MLKTFVAALLYTALMLAAIPAPALDAPGLRDLREGTMRKLEIHDTPRDINTVSITDLDGAVDDLAQYAGKLVIVNLWATWCVPCRVEMPALDALAAEYGDDGLVVLPIATGRNAKRAITEFYKEANITTLPIRLDPKGQLARELGVFGLPGTIVISPEGKEIARMKGDAEWFSQSARAIVDALLAEMPQDE</sequence>
<dbReference type="InterPro" id="IPR017937">
    <property type="entry name" value="Thioredoxin_CS"/>
</dbReference>
<comment type="caution">
    <text evidence="4">The sequence shown here is derived from an EMBL/GenBank/DDBJ whole genome shotgun (WGS) entry which is preliminary data.</text>
</comment>
<keyword evidence="1" id="KW-0676">Redox-active center</keyword>
<dbReference type="PROSITE" id="PS00194">
    <property type="entry name" value="THIOREDOXIN_1"/>
    <property type="match status" value="1"/>
</dbReference>
<feature type="domain" description="Thioredoxin" evidence="3">
    <location>
        <begin position="15"/>
        <end position="185"/>
    </location>
</feature>
<proteinExistence type="predicted"/>
<dbReference type="PROSITE" id="PS51352">
    <property type="entry name" value="THIOREDOXIN_2"/>
    <property type="match status" value="1"/>
</dbReference>
<dbReference type="InterPro" id="IPR036249">
    <property type="entry name" value="Thioredoxin-like_sf"/>
</dbReference>
<dbReference type="Proteomes" id="UP001399917">
    <property type="component" value="Unassembled WGS sequence"/>
</dbReference>
<dbReference type="PANTHER" id="PTHR42852">
    <property type="entry name" value="THIOL:DISULFIDE INTERCHANGE PROTEIN DSBE"/>
    <property type="match status" value="1"/>
</dbReference>
<reference evidence="5" key="1">
    <citation type="journal article" date="2019" name="Int. J. Syst. Evol. Microbiol.">
        <title>The Global Catalogue of Microorganisms (GCM) 10K type strain sequencing project: providing services to taxonomists for standard genome sequencing and annotation.</title>
        <authorList>
            <consortium name="The Broad Institute Genomics Platform"/>
            <consortium name="The Broad Institute Genome Sequencing Center for Infectious Disease"/>
            <person name="Wu L."/>
            <person name="Ma J."/>
        </authorList>
    </citation>
    <scope>NUCLEOTIDE SEQUENCE [LARGE SCALE GENOMIC DNA]</scope>
    <source>
        <strain evidence="5">JCM 17190</strain>
    </source>
</reference>
<organism evidence="4 5">
    <name type="scientific">Celeribacter arenosi</name>
    <dbReference type="NCBI Taxonomy" id="792649"/>
    <lineage>
        <taxon>Bacteria</taxon>
        <taxon>Pseudomonadati</taxon>
        <taxon>Pseudomonadota</taxon>
        <taxon>Alphaproteobacteria</taxon>
        <taxon>Rhodobacterales</taxon>
        <taxon>Roseobacteraceae</taxon>
        <taxon>Celeribacter</taxon>
    </lineage>
</organism>
<keyword evidence="5" id="KW-1185">Reference proteome</keyword>
<keyword evidence="2" id="KW-0732">Signal</keyword>